<dbReference type="Gene3D" id="3.30.1390.10">
    <property type="match status" value="1"/>
</dbReference>
<dbReference type="RefSeq" id="WP_136972803.1">
    <property type="nucleotide sequence ID" value="NZ_JARZHI010000089.1"/>
</dbReference>
<name>A0ABT6P7S8_9BACT</name>
<accession>A0ABT6P7S8</accession>
<evidence type="ECO:0000259" key="2">
    <source>
        <dbReference type="Pfam" id="PF01337"/>
    </source>
</evidence>
<dbReference type="SUPFAM" id="SSF52038">
    <property type="entry name" value="Barstar-related"/>
    <property type="match status" value="1"/>
</dbReference>
<dbReference type="InterPro" id="IPR014719">
    <property type="entry name" value="Ribosomal_bL12_C/ClpS-like"/>
</dbReference>
<keyword evidence="4" id="KW-1185">Reference proteome</keyword>
<feature type="domain" description="Barstar (barnase inhibitor)" evidence="2">
    <location>
        <begin position="3"/>
        <end position="49"/>
    </location>
</feature>
<dbReference type="Proteomes" id="UP001160301">
    <property type="component" value="Unassembled WGS sequence"/>
</dbReference>
<comment type="similarity">
    <text evidence="1">Belongs to the barstar family.</text>
</comment>
<comment type="caution">
    <text evidence="3">The sequence shown here is derived from an EMBL/GenBank/DDBJ whole genome shotgun (WGS) entry which is preliminary data.</text>
</comment>
<sequence length="130" mass="14372">MQIGGWQITNETSCHRVFADAFGFPGFYGCNRDAFWIDCMCCLDAPEAEMSSVCVASGELLIIQVSYASRFRASCPKVSTRSVILERQKSIAAIKYLRAQLGCSLSAAKDIVDAVQPWWPRGRGARPVRC</sequence>
<reference evidence="3 4" key="1">
    <citation type="submission" date="2023-04" db="EMBL/GenBank/DDBJ databases">
        <title>The genome sequence of Polyangium sorediatum DSM14670.</title>
        <authorList>
            <person name="Zhang X."/>
        </authorList>
    </citation>
    <scope>NUCLEOTIDE SEQUENCE [LARGE SCALE GENOMIC DNA]</scope>
    <source>
        <strain evidence="3 4">DSM 14670</strain>
    </source>
</reference>
<dbReference type="Pfam" id="PF01337">
    <property type="entry name" value="Barstar"/>
    <property type="match status" value="1"/>
</dbReference>
<proteinExistence type="inferred from homology"/>
<dbReference type="InterPro" id="IPR000468">
    <property type="entry name" value="Barstar"/>
</dbReference>
<evidence type="ECO:0000313" key="4">
    <source>
        <dbReference type="Proteomes" id="UP001160301"/>
    </source>
</evidence>
<evidence type="ECO:0000256" key="1">
    <source>
        <dbReference type="ARBA" id="ARBA00006845"/>
    </source>
</evidence>
<gene>
    <name evidence="3" type="ORF">QHF89_44535</name>
</gene>
<dbReference type="InterPro" id="IPR035905">
    <property type="entry name" value="Barstar-like_sf"/>
</dbReference>
<protein>
    <submittedName>
        <fullName evidence="3">Barstar family protein</fullName>
    </submittedName>
</protein>
<organism evidence="3 4">
    <name type="scientific">Polyangium sorediatum</name>
    <dbReference type="NCBI Taxonomy" id="889274"/>
    <lineage>
        <taxon>Bacteria</taxon>
        <taxon>Pseudomonadati</taxon>
        <taxon>Myxococcota</taxon>
        <taxon>Polyangia</taxon>
        <taxon>Polyangiales</taxon>
        <taxon>Polyangiaceae</taxon>
        <taxon>Polyangium</taxon>
    </lineage>
</organism>
<dbReference type="EMBL" id="JARZHI010000089">
    <property type="protein sequence ID" value="MDI1436657.1"/>
    <property type="molecule type" value="Genomic_DNA"/>
</dbReference>
<evidence type="ECO:0000313" key="3">
    <source>
        <dbReference type="EMBL" id="MDI1436657.1"/>
    </source>
</evidence>
<dbReference type="Gene3D" id="3.30.370.10">
    <property type="entry name" value="Barstar-like"/>
    <property type="match status" value="1"/>
</dbReference>